<organism evidence="1 2">
    <name type="scientific">Paramuricea clavata</name>
    <name type="common">Red gorgonian</name>
    <name type="synonym">Violescent sea-whip</name>
    <dbReference type="NCBI Taxonomy" id="317549"/>
    <lineage>
        <taxon>Eukaryota</taxon>
        <taxon>Metazoa</taxon>
        <taxon>Cnidaria</taxon>
        <taxon>Anthozoa</taxon>
        <taxon>Octocorallia</taxon>
        <taxon>Malacalcyonacea</taxon>
        <taxon>Plexauridae</taxon>
        <taxon>Paramuricea</taxon>
    </lineage>
</organism>
<reference evidence="1" key="1">
    <citation type="submission" date="2020-04" db="EMBL/GenBank/DDBJ databases">
        <authorList>
            <person name="Alioto T."/>
            <person name="Alioto T."/>
            <person name="Gomez Garrido J."/>
        </authorList>
    </citation>
    <scope>NUCLEOTIDE SEQUENCE</scope>
    <source>
        <strain evidence="1">A484AB</strain>
    </source>
</reference>
<dbReference type="InterPro" id="IPR005312">
    <property type="entry name" value="DUF1759"/>
</dbReference>
<accession>A0A7D9LJ33</accession>
<evidence type="ECO:0000313" key="1">
    <source>
        <dbReference type="EMBL" id="CAB4031805.1"/>
    </source>
</evidence>
<sequence length="263" mass="30266">MPISEITKTKRLRSGQRRSATLLATKVKEKFSDESLYRRIRRASLLLGPAKSSIAGFALTATNYKEALELLRNRYGKKNVIQRALIQELLKLKPVYNNRDLDGLRKLYDTCETNYRALEAQGVNVSTYSRIVVPTIMEKLPEMFRLTITREREFLEWSMKELLEAMTKEIELREAHHAVITTSEGQERKSEGGKPYTKKRLYGNSSAAALLARQQQDSAKFISRCAYCLQEHDPNNCTKVKGIIERKQLIRKYGSEELGEYIP</sequence>
<evidence type="ECO:0000313" key="2">
    <source>
        <dbReference type="Proteomes" id="UP001152795"/>
    </source>
</evidence>
<dbReference type="AlphaFoldDB" id="A0A7D9LJ33"/>
<name>A0A7D9LJ33_PARCT</name>
<dbReference type="PANTHER" id="PTHR47331">
    <property type="entry name" value="PHD-TYPE DOMAIN-CONTAINING PROTEIN"/>
    <property type="match status" value="1"/>
</dbReference>
<feature type="non-terminal residue" evidence="1">
    <location>
        <position position="263"/>
    </location>
</feature>
<dbReference type="OrthoDB" id="5978872at2759"/>
<gene>
    <name evidence="1" type="ORF">PACLA_8A033669</name>
</gene>
<dbReference type="Pfam" id="PF03564">
    <property type="entry name" value="DUF1759"/>
    <property type="match status" value="1"/>
</dbReference>
<proteinExistence type="predicted"/>
<keyword evidence="2" id="KW-1185">Reference proteome</keyword>
<protein>
    <submittedName>
        <fullName evidence="1">Uncharacterized protein</fullName>
    </submittedName>
</protein>
<dbReference type="Proteomes" id="UP001152795">
    <property type="component" value="Unassembled WGS sequence"/>
</dbReference>
<comment type="caution">
    <text evidence="1">The sequence shown here is derived from an EMBL/GenBank/DDBJ whole genome shotgun (WGS) entry which is preliminary data.</text>
</comment>
<dbReference type="EMBL" id="CACRXK020017908">
    <property type="protein sequence ID" value="CAB4031805.1"/>
    <property type="molecule type" value="Genomic_DNA"/>
</dbReference>